<evidence type="ECO:0000256" key="3">
    <source>
        <dbReference type="SAM" id="Phobius"/>
    </source>
</evidence>
<comment type="caution">
    <text evidence="1">Lacks conserved residue(s) required for the propagation of feature annotation.</text>
</comment>
<dbReference type="InterPro" id="IPR053295">
    <property type="entry name" value="Innate_immunity_reg"/>
</dbReference>
<dbReference type="WBParaSite" id="Minc3s01955g27412">
    <property type="protein sequence ID" value="Minc3s01955g27412"/>
    <property type="gene ID" value="Minc3s01955g27412"/>
</dbReference>
<dbReference type="PROSITE" id="PS01186">
    <property type="entry name" value="EGF_2"/>
    <property type="match status" value="1"/>
</dbReference>
<name>A0A914MII8_MELIC</name>
<feature type="compositionally biased region" description="Low complexity" evidence="2">
    <location>
        <begin position="91"/>
        <end position="109"/>
    </location>
</feature>
<dbReference type="Proteomes" id="UP000887563">
    <property type="component" value="Unplaced"/>
</dbReference>
<evidence type="ECO:0000313" key="6">
    <source>
        <dbReference type="WBParaSite" id="Minc3s01955g27412"/>
    </source>
</evidence>
<feature type="compositionally biased region" description="Basic and acidic residues" evidence="2">
    <location>
        <begin position="110"/>
        <end position="127"/>
    </location>
</feature>
<dbReference type="AlphaFoldDB" id="A0A914MII8"/>
<dbReference type="PANTHER" id="PTHR47324">
    <property type="entry name" value="PROTEIN IRG-7-RELATED"/>
    <property type="match status" value="1"/>
</dbReference>
<evidence type="ECO:0000256" key="2">
    <source>
        <dbReference type="SAM" id="MobiDB-lite"/>
    </source>
</evidence>
<feature type="region of interest" description="Disordered" evidence="2">
    <location>
        <begin position="291"/>
        <end position="334"/>
    </location>
</feature>
<keyword evidence="1" id="KW-0245">EGF-like domain</keyword>
<evidence type="ECO:0000259" key="4">
    <source>
        <dbReference type="PROSITE" id="PS50026"/>
    </source>
</evidence>
<organism evidence="5 6">
    <name type="scientific">Meloidogyne incognita</name>
    <name type="common">Southern root-knot nematode worm</name>
    <name type="synonym">Oxyuris incognita</name>
    <dbReference type="NCBI Taxonomy" id="6306"/>
    <lineage>
        <taxon>Eukaryota</taxon>
        <taxon>Metazoa</taxon>
        <taxon>Ecdysozoa</taxon>
        <taxon>Nematoda</taxon>
        <taxon>Chromadorea</taxon>
        <taxon>Rhabditida</taxon>
        <taxon>Tylenchina</taxon>
        <taxon>Tylenchomorpha</taxon>
        <taxon>Tylenchoidea</taxon>
        <taxon>Meloidogynidae</taxon>
        <taxon>Meloidogyninae</taxon>
        <taxon>Meloidogyne</taxon>
        <taxon>Meloidogyne incognita group</taxon>
    </lineage>
</organism>
<proteinExistence type="predicted"/>
<evidence type="ECO:0000256" key="1">
    <source>
        <dbReference type="PROSITE-ProRule" id="PRU00076"/>
    </source>
</evidence>
<keyword evidence="3" id="KW-0812">Transmembrane</keyword>
<dbReference type="PROSITE" id="PS50026">
    <property type="entry name" value="EGF_3"/>
    <property type="match status" value="1"/>
</dbReference>
<feature type="transmembrane region" description="Helical" evidence="3">
    <location>
        <begin position="254"/>
        <end position="275"/>
    </location>
</feature>
<sequence length="481" mass="54699">MSIILDPYISPKEKNRLRGFNEEENENLVSLQENEKEVDQKISSTDSVVTTSTISPITNLKIIENKKEVVLNLNEVSNKEEFFRRKEKKGTTTTTTSSSSSSRESSSNSRHTEPKRKSEDGKKKEGKSLGFSTRLSTMWEDMKRMMGFSPDCLNGGYRGIGSLSCTCPQYFEGQLCEQIVCANGGKRIKEKTTGFGGIQTEEEICKCTHPIYITGRHCEQVNCQNGGRLLSDGNCQCADGWYSGTFCQYYTSSWLVAIGIPLLFIALVIFCCVVCRMDLCSLCRSRPVTTQRTRPNERRQRRRQHQQNCPTAFGDCRGVQRPHNGPNRSRRPNDNLLIINRRQQNEEHLQNFHTQQNLLNAQQQEDQQYVLRLERFPMLYNPNSINDKPLDPPPPYEQAILCVPTPLGVPPNYYNLITDCEQQTTQPTISVNPHILTVQEENAENINENEERAILEEENIPENNQQGNQQPNGSASPTSFK</sequence>
<evidence type="ECO:0000313" key="5">
    <source>
        <dbReference type="Proteomes" id="UP000887563"/>
    </source>
</evidence>
<keyword evidence="3" id="KW-1133">Transmembrane helix</keyword>
<dbReference type="InterPro" id="IPR000742">
    <property type="entry name" value="EGF"/>
</dbReference>
<reference evidence="6" key="1">
    <citation type="submission" date="2022-11" db="UniProtKB">
        <authorList>
            <consortium name="WormBaseParasite"/>
        </authorList>
    </citation>
    <scope>IDENTIFICATION</scope>
</reference>
<feature type="region of interest" description="Disordered" evidence="2">
    <location>
        <begin position="453"/>
        <end position="481"/>
    </location>
</feature>
<feature type="domain" description="EGF-like" evidence="4">
    <location>
        <begin position="214"/>
        <end position="248"/>
    </location>
</feature>
<feature type="compositionally biased region" description="Low complexity" evidence="2">
    <location>
        <begin position="461"/>
        <end position="473"/>
    </location>
</feature>
<keyword evidence="5" id="KW-1185">Reference proteome</keyword>
<dbReference type="PANTHER" id="PTHR47324:SF3">
    <property type="entry name" value="EGF-LIKE DOMAIN-CONTAINING PROTEIN"/>
    <property type="match status" value="1"/>
</dbReference>
<keyword evidence="3" id="KW-0472">Membrane</keyword>
<protein>
    <submittedName>
        <fullName evidence="6">EGF-like domain-containing protein</fullName>
    </submittedName>
</protein>
<feature type="region of interest" description="Disordered" evidence="2">
    <location>
        <begin position="81"/>
        <end position="130"/>
    </location>
</feature>
<accession>A0A914MII8</accession>